<dbReference type="Proteomes" id="UP000217065">
    <property type="component" value="Unassembled WGS sequence"/>
</dbReference>
<reference evidence="2 3" key="1">
    <citation type="submission" date="2017-07" db="EMBL/GenBank/DDBJ databases">
        <title>Tetzosporium hominis gen.nov. sp.nov.</title>
        <authorList>
            <person name="Tetz G."/>
            <person name="Tetz V."/>
        </authorList>
    </citation>
    <scope>NUCLEOTIDE SEQUENCE [LARGE SCALE GENOMIC DNA]</scope>
    <source>
        <strain evidence="2 3">VT-49</strain>
    </source>
</reference>
<comment type="caution">
    <text evidence="2">The sequence shown here is derived from an EMBL/GenBank/DDBJ whole genome shotgun (WGS) entry which is preliminary data.</text>
</comment>
<dbReference type="InterPro" id="IPR029441">
    <property type="entry name" value="Cass2"/>
</dbReference>
<protein>
    <recommendedName>
        <fullName evidence="1">AraC effector-binding domain-containing protein</fullName>
    </recommendedName>
</protein>
<accession>A0A264W3M4</accession>
<dbReference type="Gene3D" id="3.20.80.10">
    <property type="entry name" value="Regulatory factor, effector binding domain"/>
    <property type="match status" value="1"/>
</dbReference>
<dbReference type="RefSeq" id="WP_094942677.1">
    <property type="nucleotide sequence ID" value="NZ_NOKQ01000201.1"/>
</dbReference>
<evidence type="ECO:0000313" key="2">
    <source>
        <dbReference type="EMBL" id="OZS78208.1"/>
    </source>
</evidence>
<feature type="domain" description="AraC effector-binding" evidence="1">
    <location>
        <begin position="15"/>
        <end position="173"/>
    </location>
</feature>
<dbReference type="SUPFAM" id="SSF55136">
    <property type="entry name" value="Probable bacterial effector-binding domain"/>
    <property type="match status" value="1"/>
</dbReference>
<dbReference type="OrthoDB" id="2449587at2"/>
<dbReference type="InterPro" id="IPR011256">
    <property type="entry name" value="Reg_factor_effector_dom_sf"/>
</dbReference>
<dbReference type="InterPro" id="IPR010499">
    <property type="entry name" value="AraC_E-bd"/>
</dbReference>
<evidence type="ECO:0000313" key="3">
    <source>
        <dbReference type="Proteomes" id="UP000217065"/>
    </source>
</evidence>
<organism evidence="2 3">
    <name type="scientific">Tetzosporium hominis</name>
    <dbReference type="NCBI Taxonomy" id="2020506"/>
    <lineage>
        <taxon>Bacteria</taxon>
        <taxon>Bacillati</taxon>
        <taxon>Bacillota</taxon>
        <taxon>Bacilli</taxon>
        <taxon>Bacillales</taxon>
        <taxon>Caryophanaceae</taxon>
        <taxon>Tetzosporium</taxon>
    </lineage>
</organism>
<gene>
    <name evidence="2" type="ORF">CF394_07425</name>
</gene>
<proteinExistence type="predicted"/>
<dbReference type="EMBL" id="NOKQ01000201">
    <property type="protein sequence ID" value="OZS78208.1"/>
    <property type="molecule type" value="Genomic_DNA"/>
</dbReference>
<name>A0A264W3M4_9BACL</name>
<dbReference type="AlphaFoldDB" id="A0A264W3M4"/>
<keyword evidence="3" id="KW-1185">Reference proteome</keyword>
<dbReference type="Pfam" id="PF14526">
    <property type="entry name" value="Cass2"/>
    <property type="match status" value="1"/>
</dbReference>
<evidence type="ECO:0000259" key="1">
    <source>
        <dbReference type="SMART" id="SM00871"/>
    </source>
</evidence>
<sequence length="173" mass="20371">MVQVEMTHLMEGTKMQPKLLKRDAFTIVGYQFEASLVELEKNKLDLAYYNELVLHKDLVPDRMTDEVTFIQSYPLTEHFNPRQDRFKHIIGYKVRKALSLPDNMVSYTVPACHYMKAKHMGSPQEIHDTHDYLFAFCEEHQEYTPLGFDLEEWSLSYNPFTSVNEVDVYLAVR</sequence>
<dbReference type="SMART" id="SM00871">
    <property type="entry name" value="AraC_E_bind"/>
    <property type="match status" value="1"/>
</dbReference>